<feature type="signal peptide" evidence="2">
    <location>
        <begin position="1"/>
        <end position="24"/>
    </location>
</feature>
<reference evidence="3 4" key="1">
    <citation type="submission" date="2020-04" db="EMBL/GenBank/DDBJ databases">
        <title>Usitatibacter rugosus gen. nov., sp. nov. and Usitatibacter palustris sp. nov., novel members of Usitatibacteraceae fam. nov. within the order Nitrosomonadales isolated from soil.</title>
        <authorList>
            <person name="Huber K.J."/>
            <person name="Neumann-Schaal M."/>
            <person name="Geppert A."/>
            <person name="Luckner M."/>
            <person name="Wanner G."/>
            <person name="Overmann J."/>
        </authorList>
    </citation>
    <scope>NUCLEOTIDE SEQUENCE [LARGE SCALE GENOMIC DNA]</scope>
    <source>
        <strain evidence="3 4">0125_3</strain>
    </source>
</reference>
<dbReference type="RefSeq" id="WP_171095783.1">
    <property type="nucleotide sequence ID" value="NZ_CP053069.1"/>
</dbReference>
<proteinExistence type="predicted"/>
<dbReference type="Proteomes" id="UP000501534">
    <property type="component" value="Chromosome"/>
</dbReference>
<accession>A0A6M4H2U5</accession>
<evidence type="ECO:0000256" key="1">
    <source>
        <dbReference type="SAM" id="MobiDB-lite"/>
    </source>
</evidence>
<evidence type="ECO:0000313" key="3">
    <source>
        <dbReference type="EMBL" id="QJR13043.1"/>
    </source>
</evidence>
<keyword evidence="2" id="KW-0732">Signal</keyword>
<dbReference type="AlphaFoldDB" id="A0A6M4H2U5"/>
<keyword evidence="4" id="KW-1185">Reference proteome</keyword>
<dbReference type="KEGG" id="uru:DSM104443_04137"/>
<protein>
    <submittedName>
        <fullName evidence="3">Uncharacterized protein</fullName>
    </submittedName>
</protein>
<evidence type="ECO:0000256" key="2">
    <source>
        <dbReference type="SAM" id="SignalP"/>
    </source>
</evidence>
<evidence type="ECO:0000313" key="4">
    <source>
        <dbReference type="Proteomes" id="UP000501534"/>
    </source>
</evidence>
<feature type="region of interest" description="Disordered" evidence="1">
    <location>
        <begin position="160"/>
        <end position="184"/>
    </location>
</feature>
<feature type="chain" id="PRO_5026847425" evidence="2">
    <location>
        <begin position="25"/>
        <end position="420"/>
    </location>
</feature>
<dbReference type="EMBL" id="CP053069">
    <property type="protein sequence ID" value="QJR13043.1"/>
    <property type="molecule type" value="Genomic_DNA"/>
</dbReference>
<organism evidence="3 4">
    <name type="scientific">Usitatibacter rugosus</name>
    <dbReference type="NCBI Taxonomy" id="2732067"/>
    <lineage>
        <taxon>Bacteria</taxon>
        <taxon>Pseudomonadati</taxon>
        <taxon>Pseudomonadota</taxon>
        <taxon>Betaproteobacteria</taxon>
        <taxon>Nitrosomonadales</taxon>
        <taxon>Usitatibacteraceae</taxon>
        <taxon>Usitatibacter</taxon>
    </lineage>
</organism>
<gene>
    <name evidence="3" type="ORF">DSM104443_04137</name>
</gene>
<sequence>MNRLFVTQVALCAGLATAVTAALAQSVTLSGAELAPATLLKSPRHTVAEPVTVEGHLGVFVIESKFGKFTVRGTNLLAARVQELQAIEELQKVQKDSAFTEALGKSASGIAKFAVNTVDDPGKTAESIGKGVGTVFGRMGYMAKSGASYVGDKAVDATTGASKGAGGSAPAGDPAPPSFTGDPFGYNKARREWAKKLNIDPYTSNPVLRPLLDSAAQASFAGNFAVNLTLGAAMAPISYAYSFDETVRDSVWNKAPVDLEKENLEKLLALGVKDRTARDFARNKWFTPSLQTALVARLGALGRIDGMDSVIATAANTQGEVRARFLLESLAMLAAFHEKDGKLTRIRMSNLVPVGSTADGRVVAALAIDYALWDADAKAFTQRKELTAKSRTLLIAGKASPEAKAGLEKAGWIVKPGLRA</sequence>
<name>A0A6M4H2U5_9PROT</name>